<feature type="transmembrane region" description="Helical" evidence="1">
    <location>
        <begin position="95"/>
        <end position="115"/>
    </location>
</feature>
<evidence type="ECO:0000313" key="2">
    <source>
        <dbReference type="EMBL" id="ETO26462.1"/>
    </source>
</evidence>
<gene>
    <name evidence="2" type="ORF">RFI_10677</name>
</gene>
<dbReference type="AlphaFoldDB" id="X6NM61"/>
<feature type="transmembrane region" description="Helical" evidence="1">
    <location>
        <begin position="52"/>
        <end position="75"/>
    </location>
</feature>
<dbReference type="Proteomes" id="UP000023152">
    <property type="component" value="Unassembled WGS sequence"/>
</dbReference>
<protein>
    <submittedName>
        <fullName evidence="2">Uncharacterized protein</fullName>
    </submittedName>
</protein>
<comment type="caution">
    <text evidence="2">The sequence shown here is derived from an EMBL/GenBank/DDBJ whole genome shotgun (WGS) entry which is preliminary data.</text>
</comment>
<organism evidence="2 3">
    <name type="scientific">Reticulomyxa filosa</name>
    <dbReference type="NCBI Taxonomy" id="46433"/>
    <lineage>
        <taxon>Eukaryota</taxon>
        <taxon>Sar</taxon>
        <taxon>Rhizaria</taxon>
        <taxon>Retaria</taxon>
        <taxon>Foraminifera</taxon>
        <taxon>Monothalamids</taxon>
        <taxon>Reticulomyxidae</taxon>
        <taxon>Reticulomyxa</taxon>
    </lineage>
</organism>
<keyword evidence="1" id="KW-1133">Transmembrane helix</keyword>
<dbReference type="EMBL" id="ASPP01007855">
    <property type="protein sequence ID" value="ETO26462.1"/>
    <property type="molecule type" value="Genomic_DNA"/>
</dbReference>
<reference evidence="2 3" key="1">
    <citation type="journal article" date="2013" name="Curr. Biol.">
        <title>The Genome of the Foraminiferan Reticulomyxa filosa.</title>
        <authorList>
            <person name="Glockner G."/>
            <person name="Hulsmann N."/>
            <person name="Schleicher M."/>
            <person name="Noegel A.A."/>
            <person name="Eichinger L."/>
            <person name="Gallinger C."/>
            <person name="Pawlowski J."/>
            <person name="Sierra R."/>
            <person name="Euteneuer U."/>
            <person name="Pillet L."/>
            <person name="Moustafa A."/>
            <person name="Platzer M."/>
            <person name="Groth M."/>
            <person name="Szafranski K."/>
            <person name="Schliwa M."/>
        </authorList>
    </citation>
    <scope>NUCLEOTIDE SEQUENCE [LARGE SCALE GENOMIC DNA]</scope>
</reference>
<accession>X6NM61</accession>
<keyword evidence="3" id="KW-1185">Reference proteome</keyword>
<evidence type="ECO:0000313" key="3">
    <source>
        <dbReference type="Proteomes" id="UP000023152"/>
    </source>
</evidence>
<name>X6NM61_RETFI</name>
<proteinExistence type="predicted"/>
<keyword evidence="1" id="KW-0472">Membrane</keyword>
<evidence type="ECO:0000256" key="1">
    <source>
        <dbReference type="SAM" id="Phobius"/>
    </source>
</evidence>
<keyword evidence="1" id="KW-0812">Transmembrane</keyword>
<sequence>MCSLKKAFQTFLLVCGDIVGRIGPFTPNHIDIYNEHSPLLIRHTKDTQILQSLFISSSVAGLILNPLAILFSSVFLTAKASEHTTIVTNLWEYKWILGSIGTFTFLAWSLETIGFRMTSTAYGSLSSFLRLPISLAVNSLFTVVFDQKKSFVECHFFKKETFHNVHFFPTVGFKDNSVMKTSEFFFLSKRMKQYSLKRREGSEKAKQKTTAVSTMLRDLKHLQSSFGRHEEWENFLNFTKKKRIKRNSNSKKITTQEKQKK</sequence>